<keyword evidence="1" id="KW-0808">Transferase</keyword>
<dbReference type="GO" id="GO:0004674">
    <property type="term" value="F:protein serine/threonine kinase activity"/>
    <property type="evidence" value="ECO:0007669"/>
    <property type="project" value="UniProtKB-KW"/>
</dbReference>
<name>A0AAU2K240_9ACTN</name>
<dbReference type="GO" id="GO:0005524">
    <property type="term" value="F:ATP binding"/>
    <property type="evidence" value="ECO:0007669"/>
    <property type="project" value="UniProtKB-KW"/>
</dbReference>
<evidence type="ECO:0000256" key="1">
    <source>
        <dbReference type="ARBA" id="ARBA00022527"/>
    </source>
</evidence>
<dbReference type="EMBL" id="CP108264">
    <property type="protein sequence ID" value="WTU78114.1"/>
    <property type="molecule type" value="Genomic_DNA"/>
</dbReference>
<dbReference type="SUPFAM" id="SSF55874">
    <property type="entry name" value="ATPase domain of HSP90 chaperone/DNA topoisomerase II/histidine kinase"/>
    <property type="match status" value="1"/>
</dbReference>
<dbReference type="PANTHER" id="PTHR35526:SF3">
    <property type="entry name" value="ANTI-SIGMA-F FACTOR RSBW"/>
    <property type="match status" value="1"/>
</dbReference>
<dbReference type="InterPro" id="IPR003594">
    <property type="entry name" value="HATPase_dom"/>
</dbReference>
<keyword evidence="1" id="KW-0418">Kinase</keyword>
<dbReference type="InterPro" id="IPR036890">
    <property type="entry name" value="HATPase_C_sf"/>
</dbReference>
<dbReference type="CDD" id="cd16936">
    <property type="entry name" value="HATPase_RsbW-like"/>
    <property type="match status" value="1"/>
</dbReference>
<dbReference type="Gene3D" id="3.30.565.10">
    <property type="entry name" value="Histidine kinase-like ATPase, C-terminal domain"/>
    <property type="match status" value="1"/>
</dbReference>
<proteinExistence type="predicted"/>
<keyword evidence="3" id="KW-0547">Nucleotide-binding</keyword>
<gene>
    <name evidence="3" type="ORF">OG327_35120</name>
</gene>
<dbReference type="PANTHER" id="PTHR35526">
    <property type="entry name" value="ANTI-SIGMA-F FACTOR RSBW-RELATED"/>
    <property type="match status" value="1"/>
</dbReference>
<keyword evidence="3" id="KW-0067">ATP-binding</keyword>
<dbReference type="Pfam" id="PF13581">
    <property type="entry name" value="HATPase_c_2"/>
    <property type="match status" value="1"/>
</dbReference>
<organism evidence="3">
    <name type="scientific">Streptomyces sp. NBC_00049</name>
    <dbReference type="NCBI Taxonomy" id="2903617"/>
    <lineage>
        <taxon>Bacteria</taxon>
        <taxon>Bacillati</taxon>
        <taxon>Actinomycetota</taxon>
        <taxon>Actinomycetes</taxon>
        <taxon>Kitasatosporales</taxon>
        <taxon>Streptomycetaceae</taxon>
        <taxon>Streptomyces</taxon>
    </lineage>
</organism>
<reference evidence="3" key="1">
    <citation type="submission" date="2022-10" db="EMBL/GenBank/DDBJ databases">
        <title>The complete genomes of actinobacterial strains from the NBC collection.</title>
        <authorList>
            <person name="Joergensen T.S."/>
            <person name="Alvarez Arevalo M."/>
            <person name="Sterndorff E.B."/>
            <person name="Faurdal D."/>
            <person name="Vuksanovic O."/>
            <person name="Mourched A.-S."/>
            <person name="Charusanti P."/>
            <person name="Shaw S."/>
            <person name="Blin K."/>
            <person name="Weber T."/>
        </authorList>
    </citation>
    <scope>NUCLEOTIDE SEQUENCE</scope>
    <source>
        <strain evidence="3">NBC_00049</strain>
    </source>
</reference>
<protein>
    <submittedName>
        <fullName evidence="3">ATP-binding protein</fullName>
    </submittedName>
</protein>
<keyword evidence="1" id="KW-0723">Serine/threonine-protein kinase</keyword>
<dbReference type="AlphaFoldDB" id="A0AAU2K240"/>
<evidence type="ECO:0000313" key="3">
    <source>
        <dbReference type="EMBL" id="WTU78114.1"/>
    </source>
</evidence>
<dbReference type="InterPro" id="IPR050267">
    <property type="entry name" value="Anti-sigma-factor_SerPK"/>
</dbReference>
<sequence>MLVLDSSRTNTALARRAAVGFLQARCPWVDADDVVLVLSELLGNAVRHTDGGWFLRMSCRQEALVVEVHDSSSDSPVPRAGDPDNGGGYGWGIVEQLTSSLTVLPQPAGKSIEAVWHPAAHAQAA</sequence>
<evidence type="ECO:0000259" key="2">
    <source>
        <dbReference type="Pfam" id="PF13581"/>
    </source>
</evidence>
<feature type="domain" description="Histidine kinase/HSP90-like ATPase" evidence="2">
    <location>
        <begin position="9"/>
        <end position="116"/>
    </location>
</feature>
<accession>A0AAU2K240</accession>